<proteinExistence type="predicted"/>
<dbReference type="AlphaFoldDB" id="A0A327JRG0"/>
<dbReference type="PROSITE" id="PS51318">
    <property type="entry name" value="TAT"/>
    <property type="match status" value="1"/>
</dbReference>
<evidence type="ECO:0000313" key="1">
    <source>
        <dbReference type="EMBL" id="RAI29070.1"/>
    </source>
</evidence>
<feature type="non-terminal residue" evidence="1">
    <location>
        <position position="165"/>
    </location>
</feature>
<dbReference type="Proteomes" id="UP000248863">
    <property type="component" value="Unassembled WGS sequence"/>
</dbReference>
<dbReference type="Pfam" id="PF13379">
    <property type="entry name" value="NMT1_2"/>
    <property type="match status" value="1"/>
</dbReference>
<evidence type="ECO:0008006" key="3">
    <source>
        <dbReference type="Google" id="ProtNLM"/>
    </source>
</evidence>
<reference evidence="1 2" key="1">
    <citation type="submission" date="2017-07" db="EMBL/GenBank/DDBJ databases">
        <title>Draft Genome Sequences of Select Purple Nonsulfur Bacteria.</title>
        <authorList>
            <person name="Lasarre B."/>
            <person name="Mckinlay J.B."/>
        </authorList>
    </citation>
    <scope>NUCLEOTIDE SEQUENCE [LARGE SCALE GENOMIC DNA]</scope>
    <source>
        <strain evidence="1 2">DSM 11907</strain>
    </source>
</reference>
<evidence type="ECO:0000313" key="2">
    <source>
        <dbReference type="Proteomes" id="UP000248863"/>
    </source>
</evidence>
<name>A0A327JRG0_9BRAD</name>
<dbReference type="Gene3D" id="3.40.190.10">
    <property type="entry name" value="Periplasmic binding protein-like II"/>
    <property type="match status" value="1"/>
</dbReference>
<keyword evidence="2" id="KW-1185">Reference proteome</keyword>
<gene>
    <name evidence="1" type="ORF">CH338_28830</name>
</gene>
<dbReference type="InterPro" id="IPR006311">
    <property type="entry name" value="TAT_signal"/>
</dbReference>
<dbReference type="SUPFAM" id="SSF53850">
    <property type="entry name" value="Periplasmic binding protein-like II"/>
    <property type="match status" value="1"/>
</dbReference>
<dbReference type="EMBL" id="NPEU01000711">
    <property type="protein sequence ID" value="RAI29070.1"/>
    <property type="molecule type" value="Genomic_DNA"/>
</dbReference>
<dbReference type="RefSeq" id="WP_170146098.1">
    <property type="nucleotide sequence ID" value="NZ_NPEU01000711.1"/>
</dbReference>
<sequence length="165" mass="16667">MSSASFALPSGAVSRRGALSRRVVLAGLSAAAAAAHLGLPGPAFAQVAPVKLRIGVIPILGAAPIFVADKEGWLKQAGLDASFTTFESGPNMIQALASGTIDFYIAGVAPLAVARARGVDVRVVTATAVEEMTFVATGKLARHFAPGVAPAEAFKRYRAAAGAPA</sequence>
<comment type="caution">
    <text evidence="1">The sequence shown here is derived from an EMBL/GenBank/DDBJ whole genome shotgun (WGS) entry which is preliminary data.</text>
</comment>
<accession>A0A327JRG0</accession>
<protein>
    <recommendedName>
        <fullName evidence="3">SsuA/THI5-like domain-containing protein</fullName>
    </recommendedName>
</protein>
<dbReference type="PANTHER" id="PTHR30024">
    <property type="entry name" value="ALIPHATIC SULFONATES-BINDING PROTEIN-RELATED"/>
    <property type="match status" value="1"/>
</dbReference>
<organism evidence="1 2">
    <name type="scientific">Rhodoplanes elegans</name>
    <dbReference type="NCBI Taxonomy" id="29408"/>
    <lineage>
        <taxon>Bacteria</taxon>
        <taxon>Pseudomonadati</taxon>
        <taxon>Pseudomonadota</taxon>
        <taxon>Alphaproteobacteria</taxon>
        <taxon>Hyphomicrobiales</taxon>
        <taxon>Nitrobacteraceae</taxon>
        <taxon>Rhodoplanes</taxon>
    </lineage>
</organism>